<reference evidence="4" key="1">
    <citation type="journal article" date="2019" name="Int. J. Syst. Evol. Microbiol.">
        <title>The Global Catalogue of Microorganisms (GCM) 10K type strain sequencing project: providing services to taxonomists for standard genome sequencing and annotation.</title>
        <authorList>
            <consortium name="The Broad Institute Genomics Platform"/>
            <consortium name="The Broad Institute Genome Sequencing Center for Infectious Disease"/>
            <person name="Wu L."/>
            <person name="Ma J."/>
        </authorList>
    </citation>
    <scope>NUCLEOTIDE SEQUENCE [LARGE SCALE GENOMIC DNA]</scope>
    <source>
        <strain evidence="4">CCUG 56401</strain>
    </source>
</reference>
<evidence type="ECO:0000256" key="1">
    <source>
        <dbReference type="SAM" id="MobiDB-lite"/>
    </source>
</evidence>
<accession>A0ABW3FYF2</accession>
<keyword evidence="2" id="KW-0472">Membrane</keyword>
<name>A0ABW3FYF2_9PSEU</name>
<feature type="region of interest" description="Disordered" evidence="1">
    <location>
        <begin position="161"/>
        <end position="185"/>
    </location>
</feature>
<evidence type="ECO:0000313" key="4">
    <source>
        <dbReference type="Proteomes" id="UP001597018"/>
    </source>
</evidence>
<dbReference type="EMBL" id="JBHTIW010000031">
    <property type="protein sequence ID" value="MFD0923296.1"/>
    <property type="molecule type" value="Genomic_DNA"/>
</dbReference>
<comment type="caution">
    <text evidence="3">The sequence shown here is derived from an EMBL/GenBank/DDBJ whole genome shotgun (WGS) entry which is preliminary data.</text>
</comment>
<evidence type="ECO:0000313" key="3">
    <source>
        <dbReference type="EMBL" id="MFD0923296.1"/>
    </source>
</evidence>
<keyword evidence="2" id="KW-1133">Transmembrane helix</keyword>
<dbReference type="Proteomes" id="UP001597018">
    <property type="component" value="Unassembled WGS sequence"/>
</dbReference>
<feature type="transmembrane region" description="Helical" evidence="2">
    <location>
        <begin position="12"/>
        <end position="36"/>
    </location>
</feature>
<evidence type="ECO:0008006" key="5">
    <source>
        <dbReference type="Google" id="ProtNLM"/>
    </source>
</evidence>
<feature type="transmembrane region" description="Helical" evidence="2">
    <location>
        <begin position="42"/>
        <end position="61"/>
    </location>
</feature>
<organism evidence="3 4">
    <name type="scientific">Saccharopolyspora rosea</name>
    <dbReference type="NCBI Taxonomy" id="524884"/>
    <lineage>
        <taxon>Bacteria</taxon>
        <taxon>Bacillati</taxon>
        <taxon>Actinomycetota</taxon>
        <taxon>Actinomycetes</taxon>
        <taxon>Pseudonocardiales</taxon>
        <taxon>Pseudonocardiaceae</taxon>
        <taxon>Saccharopolyspora</taxon>
    </lineage>
</organism>
<keyword evidence="2" id="KW-0812">Transmembrane</keyword>
<evidence type="ECO:0000256" key="2">
    <source>
        <dbReference type="SAM" id="Phobius"/>
    </source>
</evidence>
<gene>
    <name evidence="3" type="ORF">ACFQ16_26440</name>
</gene>
<dbReference type="RefSeq" id="WP_380759959.1">
    <property type="nucleotide sequence ID" value="NZ_BAABLT010000031.1"/>
</dbReference>
<proteinExistence type="predicted"/>
<protein>
    <recommendedName>
        <fullName evidence="5">DUF2637 domain-containing protein</fullName>
    </recommendedName>
</protein>
<sequence>MVASREAAVRSVTVIMGTVIALTFLFGFGNVLSLGLRLGVPAYVAPLVAPAVDLSVLGLLVGTRHLALHGASREQVRPAQRLLIFASAVTLALNVAEPICAGQIGKAAFDAVGPLMLIGWAEVGPGLLKAIREVHGDGQVEADPDAGTDEALHTKEAAGRTAVNNAAGQIGDNPSPDSWDGDAGEDPLVAEACRLDTEHWAKHRRPISAETLRCELRVGSRRARALARVVRSRHYPRSASLVAV</sequence>
<feature type="transmembrane region" description="Helical" evidence="2">
    <location>
        <begin position="82"/>
        <end position="99"/>
    </location>
</feature>
<keyword evidence="4" id="KW-1185">Reference proteome</keyword>